<accession>A0A0A9BMM7</accession>
<sequence>MKQSVYVAEQIS</sequence>
<name>A0A0A9BMM7_ARUDO</name>
<reference evidence="1" key="1">
    <citation type="submission" date="2014-09" db="EMBL/GenBank/DDBJ databases">
        <authorList>
            <person name="Magalhaes I.L.F."/>
            <person name="Oliveira U."/>
            <person name="Santos F.R."/>
            <person name="Vidigal T.H.D.A."/>
            <person name="Brescovit A.D."/>
            <person name="Santos A.J."/>
        </authorList>
    </citation>
    <scope>NUCLEOTIDE SEQUENCE</scope>
    <source>
        <tissue evidence="1">Shoot tissue taken approximately 20 cm above the soil surface</tissue>
    </source>
</reference>
<proteinExistence type="predicted"/>
<dbReference type="EMBL" id="GBRH01234462">
    <property type="protein sequence ID" value="JAD63433.1"/>
    <property type="molecule type" value="Transcribed_RNA"/>
</dbReference>
<reference evidence="1" key="2">
    <citation type="journal article" date="2015" name="Data Brief">
        <title>Shoot transcriptome of the giant reed, Arundo donax.</title>
        <authorList>
            <person name="Barrero R.A."/>
            <person name="Guerrero F.D."/>
            <person name="Moolhuijzen P."/>
            <person name="Goolsby J.A."/>
            <person name="Tidwell J."/>
            <person name="Bellgard S.E."/>
            <person name="Bellgard M.I."/>
        </authorList>
    </citation>
    <scope>NUCLEOTIDE SEQUENCE</scope>
    <source>
        <tissue evidence="1">Shoot tissue taken approximately 20 cm above the soil surface</tissue>
    </source>
</reference>
<protein>
    <submittedName>
        <fullName evidence="1">Uncharacterized protein</fullName>
    </submittedName>
</protein>
<organism evidence="1">
    <name type="scientific">Arundo donax</name>
    <name type="common">Giant reed</name>
    <name type="synonym">Donax arundinaceus</name>
    <dbReference type="NCBI Taxonomy" id="35708"/>
    <lineage>
        <taxon>Eukaryota</taxon>
        <taxon>Viridiplantae</taxon>
        <taxon>Streptophyta</taxon>
        <taxon>Embryophyta</taxon>
        <taxon>Tracheophyta</taxon>
        <taxon>Spermatophyta</taxon>
        <taxon>Magnoliopsida</taxon>
        <taxon>Liliopsida</taxon>
        <taxon>Poales</taxon>
        <taxon>Poaceae</taxon>
        <taxon>PACMAD clade</taxon>
        <taxon>Arundinoideae</taxon>
        <taxon>Arundineae</taxon>
        <taxon>Arundo</taxon>
    </lineage>
</organism>
<evidence type="ECO:0000313" key="1">
    <source>
        <dbReference type="EMBL" id="JAD63433.1"/>
    </source>
</evidence>